<evidence type="ECO:0000313" key="9">
    <source>
        <dbReference type="Proteomes" id="UP000015462"/>
    </source>
</evidence>
<evidence type="ECO:0000256" key="3">
    <source>
        <dbReference type="ARBA" id="ARBA00022692"/>
    </source>
</evidence>
<feature type="transmembrane region" description="Helical" evidence="6">
    <location>
        <begin position="66"/>
        <end position="87"/>
    </location>
</feature>
<feature type="transmembrane region" description="Helical" evidence="6">
    <location>
        <begin position="214"/>
        <end position="232"/>
    </location>
</feature>
<keyword evidence="9" id="KW-1185">Reference proteome</keyword>
<feature type="transmembrane region" description="Helical" evidence="6">
    <location>
        <begin position="33"/>
        <end position="54"/>
    </location>
</feature>
<keyword evidence="3 6" id="KW-0812">Transmembrane</keyword>
<evidence type="ECO:0000256" key="6">
    <source>
        <dbReference type="SAM" id="Phobius"/>
    </source>
</evidence>
<reference evidence="8 9" key="1">
    <citation type="journal article" date="2013" name="Genome Announc.">
        <title>Genome Sequence of the Pyrene- and Fluoranthene-Degrading Bacterium Cycloclasticus sp. Strain PY97M.</title>
        <authorList>
            <person name="Cui Z."/>
            <person name="Xu G."/>
            <person name="Li Q."/>
            <person name="Gao W."/>
            <person name="Zheng L."/>
        </authorList>
    </citation>
    <scope>NUCLEOTIDE SEQUENCE [LARGE SCALE GENOMIC DNA]</scope>
    <source>
        <strain evidence="8 9">PY97M</strain>
    </source>
</reference>
<organism evidence="8 9">
    <name type="scientific">Cycloclasticus pugetii</name>
    <dbReference type="NCBI Taxonomy" id="34068"/>
    <lineage>
        <taxon>Bacteria</taxon>
        <taxon>Pseudomonadati</taxon>
        <taxon>Pseudomonadota</taxon>
        <taxon>Gammaproteobacteria</taxon>
        <taxon>Thiotrichales</taxon>
        <taxon>Piscirickettsiaceae</taxon>
        <taxon>Cycloclasticus</taxon>
    </lineage>
</organism>
<evidence type="ECO:0000313" key="8">
    <source>
        <dbReference type="EMBL" id="EPD14392.1"/>
    </source>
</evidence>
<evidence type="ECO:0000256" key="5">
    <source>
        <dbReference type="ARBA" id="ARBA00023136"/>
    </source>
</evidence>
<dbReference type="InterPro" id="IPR000620">
    <property type="entry name" value="EamA_dom"/>
</dbReference>
<feature type="domain" description="EamA" evidence="7">
    <location>
        <begin position="183"/>
        <end position="315"/>
    </location>
</feature>
<evidence type="ECO:0000256" key="4">
    <source>
        <dbReference type="ARBA" id="ARBA00022989"/>
    </source>
</evidence>
<dbReference type="GO" id="GO:0005886">
    <property type="term" value="C:plasma membrane"/>
    <property type="evidence" value="ECO:0007669"/>
    <property type="project" value="UniProtKB-SubCell"/>
</dbReference>
<feature type="transmembrane region" description="Helical" evidence="6">
    <location>
        <begin position="184"/>
        <end position="202"/>
    </location>
</feature>
<feature type="transmembrane region" description="Helical" evidence="6">
    <location>
        <begin position="153"/>
        <end position="172"/>
    </location>
</feature>
<accession>A0AB33Z6D9</accession>
<dbReference type="Pfam" id="PF00892">
    <property type="entry name" value="EamA"/>
    <property type="match status" value="2"/>
</dbReference>
<evidence type="ECO:0000256" key="1">
    <source>
        <dbReference type="ARBA" id="ARBA00004651"/>
    </source>
</evidence>
<keyword evidence="5 6" id="KW-0472">Membrane</keyword>
<dbReference type="AlphaFoldDB" id="A0AB33Z6D9"/>
<keyword evidence="4 6" id="KW-1133">Transmembrane helix</keyword>
<feature type="domain" description="EamA" evidence="7">
    <location>
        <begin position="39"/>
        <end position="169"/>
    </location>
</feature>
<dbReference type="PANTHER" id="PTHR32322">
    <property type="entry name" value="INNER MEMBRANE TRANSPORTER"/>
    <property type="match status" value="1"/>
</dbReference>
<feature type="transmembrane region" description="Helical" evidence="6">
    <location>
        <begin position="99"/>
        <end position="119"/>
    </location>
</feature>
<dbReference type="PANTHER" id="PTHR32322:SF18">
    <property type="entry name" value="S-ADENOSYLMETHIONINE_S-ADENOSYLHOMOCYSTEINE TRANSPORTER"/>
    <property type="match status" value="1"/>
</dbReference>
<evidence type="ECO:0000256" key="2">
    <source>
        <dbReference type="ARBA" id="ARBA00022475"/>
    </source>
</evidence>
<dbReference type="InterPro" id="IPR050638">
    <property type="entry name" value="AA-Vitamin_Transporters"/>
</dbReference>
<feature type="transmembrane region" description="Helical" evidence="6">
    <location>
        <begin position="300"/>
        <end position="319"/>
    </location>
</feature>
<gene>
    <name evidence="8" type="ORF">L196_02805</name>
</gene>
<proteinExistence type="predicted"/>
<comment type="caution">
    <text evidence="8">The sequence shown here is derived from an EMBL/GenBank/DDBJ whole genome shotgun (WGS) entry which is preliminary data.</text>
</comment>
<dbReference type="SUPFAM" id="SSF103481">
    <property type="entry name" value="Multidrug resistance efflux transporter EmrE"/>
    <property type="match status" value="2"/>
</dbReference>
<dbReference type="EMBL" id="ASHL01000001">
    <property type="protein sequence ID" value="EPD14392.1"/>
    <property type="molecule type" value="Genomic_DNA"/>
</dbReference>
<feature type="transmembrane region" description="Helical" evidence="6">
    <location>
        <begin position="238"/>
        <end position="258"/>
    </location>
</feature>
<feature type="transmembrane region" description="Helical" evidence="6">
    <location>
        <begin position="125"/>
        <end position="146"/>
    </location>
</feature>
<dbReference type="InterPro" id="IPR037185">
    <property type="entry name" value="EmrE-like"/>
</dbReference>
<sequence length="323" mass="35378">MSPSILIGDSHYRGALCNAILYFSKWAKNVNKLLSSAWVLLILIVIIWGVNWPIIKIGLRSIDPLWFAAARLGIALVTISVLLLFLGRLKRPHRQDIPIVLGVGVMQFAVFVTLINMGLTEVNAGRAALLAYTTPLWVTPGAYFVLKEPVSRIKLVGAAVGICGLLILFNPLGFDWNDASVVKGNILLLVAAMVWAISILHIRQHKWKGSVLELTPWQIMVALLIVVPYAWFSNTQAVVWSAELVLILLYNGMLATALAQWASIRATQILPAMTVSLGLLMVPLMGILSSTIWLGEPFTMTLGLGAALIVGGVLLQINFRKQR</sequence>
<name>A0AB33Z6D9_9GAMM</name>
<feature type="transmembrane region" description="Helical" evidence="6">
    <location>
        <begin position="270"/>
        <end position="294"/>
    </location>
</feature>
<protein>
    <submittedName>
        <fullName evidence="8">Drug/metabolite transporter superfamily permease</fullName>
    </submittedName>
</protein>
<comment type="subcellular location">
    <subcellularLocation>
        <location evidence="1">Cell membrane</location>
        <topology evidence="1">Multi-pass membrane protein</topology>
    </subcellularLocation>
</comment>
<dbReference type="Proteomes" id="UP000015462">
    <property type="component" value="Unassembled WGS sequence"/>
</dbReference>
<evidence type="ECO:0000259" key="7">
    <source>
        <dbReference type="Pfam" id="PF00892"/>
    </source>
</evidence>
<keyword evidence="2" id="KW-1003">Cell membrane</keyword>